<dbReference type="InterPro" id="IPR007221">
    <property type="entry name" value="MreC"/>
</dbReference>
<dbReference type="PANTHER" id="PTHR34138:SF1">
    <property type="entry name" value="CELL SHAPE-DETERMINING PROTEIN MREC"/>
    <property type="match status" value="1"/>
</dbReference>
<dbReference type="GO" id="GO:0005886">
    <property type="term" value="C:plasma membrane"/>
    <property type="evidence" value="ECO:0007669"/>
    <property type="project" value="TreeGrafter"/>
</dbReference>
<feature type="domain" description="Rod shape-determining protein MreC beta-barrel core" evidence="8">
    <location>
        <begin position="121"/>
        <end position="264"/>
    </location>
</feature>
<dbReference type="Pfam" id="PF04085">
    <property type="entry name" value="MreC"/>
    <property type="match status" value="1"/>
</dbReference>
<dbReference type="GO" id="GO:0008360">
    <property type="term" value="P:regulation of cell shape"/>
    <property type="evidence" value="ECO:0007669"/>
    <property type="project" value="UniProtKB-KW"/>
</dbReference>
<dbReference type="NCBIfam" id="NF010536">
    <property type="entry name" value="PRK13923.2-1"/>
    <property type="match status" value="1"/>
</dbReference>
<feature type="transmembrane region" description="Helical" evidence="7">
    <location>
        <begin position="9"/>
        <end position="29"/>
    </location>
</feature>
<comment type="function">
    <text evidence="5">Involved in formation and maintenance of cell shape.</text>
</comment>
<keyword evidence="7" id="KW-0472">Membrane</keyword>
<keyword evidence="6" id="KW-0175">Coiled coil</keyword>
<evidence type="ECO:0000256" key="6">
    <source>
        <dbReference type="SAM" id="Coils"/>
    </source>
</evidence>
<dbReference type="InterPro" id="IPR055342">
    <property type="entry name" value="MreC_beta-barrel_core"/>
</dbReference>
<protein>
    <recommendedName>
        <fullName evidence="2 5">Cell shape-determining protein MreC</fullName>
    </recommendedName>
    <alternativeName>
        <fullName evidence="4 5">Cell shape protein MreC</fullName>
    </alternativeName>
</protein>
<keyword evidence="3 5" id="KW-0133">Cell shape</keyword>
<dbReference type="PIRSF" id="PIRSF038471">
    <property type="entry name" value="MreC"/>
    <property type="match status" value="1"/>
</dbReference>
<evidence type="ECO:0000256" key="3">
    <source>
        <dbReference type="ARBA" id="ARBA00022960"/>
    </source>
</evidence>
<dbReference type="Proteomes" id="UP000067061">
    <property type="component" value="Chromosome"/>
</dbReference>
<keyword evidence="7" id="KW-0812">Transmembrane</keyword>
<dbReference type="RefSeq" id="WP_060496798.1">
    <property type="nucleotide sequence ID" value="NZ_CP013121.1"/>
</dbReference>
<reference evidence="9 10" key="1">
    <citation type="submission" date="2015-11" db="EMBL/GenBank/DDBJ databases">
        <authorList>
            <person name="Kook J.-K."/>
            <person name="Park S.-N."/>
            <person name="Lim Y.K."/>
            <person name="Jo E."/>
        </authorList>
    </citation>
    <scope>NUCLEOTIDE SEQUENCE [LARGE SCALE GENOMIC DNA]</scope>
    <source>
        <strain evidence="9 10">ChDC F306</strain>
    </source>
</reference>
<accession>A0AAC9F0U5</accession>
<dbReference type="InterPro" id="IPR042177">
    <property type="entry name" value="Cell/Rod_1"/>
</dbReference>
<sequence>MKKENKIKILLPILAVIIVTVLIFNRLLFKLKDQIDKAFLPIQSKVYNVANRAIGIKDIIFSYESIIAENENLKKENMKLKIEKVKEQEIYEENERLLKLLEMKENSIYKGSLKFARVSFSDINNLNNKIFIDLGSKDGIKIDMITVYGDYLVGKIIAVHDSYSEVELITNPNCIISTKTMGEVLGIARGSDEEDGLLYFQPSIVEDNLKEGDEIITSGISDIYPEGIKVGKIEQIDEKENYGYKRVTLKPGFESKDLREVIVISRENTVNRPIVKEEEIEIETEGLKGEEQ</sequence>
<name>A0AAC9F0U5_FUSNP</name>
<evidence type="ECO:0000256" key="5">
    <source>
        <dbReference type="PIRNR" id="PIRNR038471"/>
    </source>
</evidence>
<dbReference type="EMBL" id="CP013121">
    <property type="protein sequence ID" value="ALM95258.1"/>
    <property type="molecule type" value="Genomic_DNA"/>
</dbReference>
<evidence type="ECO:0000256" key="7">
    <source>
        <dbReference type="SAM" id="Phobius"/>
    </source>
</evidence>
<dbReference type="InterPro" id="IPR042175">
    <property type="entry name" value="Cell/Rod_MreC_2"/>
</dbReference>
<comment type="similarity">
    <text evidence="1 5">Belongs to the MreC family.</text>
</comment>
<gene>
    <name evidence="9" type="ORF">RO02_12025</name>
</gene>
<keyword evidence="7" id="KW-1133">Transmembrane helix</keyword>
<evidence type="ECO:0000256" key="2">
    <source>
        <dbReference type="ARBA" id="ARBA00013855"/>
    </source>
</evidence>
<evidence type="ECO:0000259" key="8">
    <source>
        <dbReference type="Pfam" id="PF04085"/>
    </source>
</evidence>
<evidence type="ECO:0000256" key="4">
    <source>
        <dbReference type="ARBA" id="ARBA00032089"/>
    </source>
</evidence>
<dbReference type="Gene3D" id="2.40.10.340">
    <property type="entry name" value="Rod shape-determining protein MreC, domain 1"/>
    <property type="match status" value="1"/>
</dbReference>
<evidence type="ECO:0000256" key="1">
    <source>
        <dbReference type="ARBA" id="ARBA00009369"/>
    </source>
</evidence>
<dbReference type="AlphaFoldDB" id="A0AAC9F0U5"/>
<dbReference type="Gene3D" id="2.40.10.350">
    <property type="entry name" value="Rod shape-determining protein MreC, domain 2"/>
    <property type="match status" value="1"/>
</dbReference>
<dbReference type="NCBIfam" id="TIGR00219">
    <property type="entry name" value="mreC"/>
    <property type="match status" value="1"/>
</dbReference>
<feature type="coiled-coil region" evidence="6">
    <location>
        <begin position="63"/>
        <end position="90"/>
    </location>
</feature>
<evidence type="ECO:0000313" key="10">
    <source>
        <dbReference type="Proteomes" id="UP000067061"/>
    </source>
</evidence>
<evidence type="ECO:0000313" key="9">
    <source>
        <dbReference type="EMBL" id="ALM95258.1"/>
    </source>
</evidence>
<proteinExistence type="inferred from homology"/>
<dbReference type="PANTHER" id="PTHR34138">
    <property type="entry name" value="CELL SHAPE-DETERMINING PROTEIN MREC"/>
    <property type="match status" value="1"/>
</dbReference>
<organism evidence="9 10">
    <name type="scientific">Fusobacterium nucleatum subsp. polymorphum</name>
    <name type="common">Fusobacterium polymorphum</name>
    <dbReference type="NCBI Taxonomy" id="76857"/>
    <lineage>
        <taxon>Bacteria</taxon>
        <taxon>Fusobacteriati</taxon>
        <taxon>Fusobacteriota</taxon>
        <taxon>Fusobacteriia</taxon>
        <taxon>Fusobacteriales</taxon>
        <taxon>Fusobacteriaceae</taxon>
        <taxon>Fusobacterium</taxon>
    </lineage>
</organism>